<protein>
    <recommendedName>
        <fullName evidence="4">Restriction endonuclease</fullName>
    </recommendedName>
</protein>
<evidence type="ECO:0000313" key="3">
    <source>
        <dbReference type="Proteomes" id="UP000712045"/>
    </source>
</evidence>
<feature type="region of interest" description="Disordered" evidence="1">
    <location>
        <begin position="302"/>
        <end position="325"/>
    </location>
</feature>
<organism evidence="2 3">
    <name type="scientific">Streptomyces durocortorensis</name>
    <dbReference type="NCBI Taxonomy" id="2811104"/>
    <lineage>
        <taxon>Bacteria</taxon>
        <taxon>Bacillati</taxon>
        <taxon>Actinomycetota</taxon>
        <taxon>Actinomycetes</taxon>
        <taxon>Kitasatosporales</taxon>
        <taxon>Streptomycetaceae</taxon>
        <taxon>Streptomyces</taxon>
    </lineage>
</organism>
<accession>A0ABS2HX61</accession>
<proteinExistence type="predicted"/>
<dbReference type="Proteomes" id="UP000712045">
    <property type="component" value="Unassembled WGS sequence"/>
</dbReference>
<evidence type="ECO:0000313" key="2">
    <source>
        <dbReference type="EMBL" id="MBM7054112.1"/>
    </source>
</evidence>
<evidence type="ECO:0000256" key="1">
    <source>
        <dbReference type="SAM" id="MobiDB-lite"/>
    </source>
</evidence>
<dbReference type="RefSeq" id="WP_205082291.1">
    <property type="nucleotide sequence ID" value="NZ_JAFEUF010000032.1"/>
</dbReference>
<name>A0ABS2HX61_9ACTN</name>
<sequence>MKYQQRLQVAVRERLRKLMTAPYISAGHEVHLAVTWINSQPALRGILEEASRAEPGVDRDRFRTGLTGNAPFIWPSRTEEGRATLIWDLMQAIAKADADDPSAGWRTASAYSSERRHQDSWREFAEDVLQPLFDFLSERVGAESSILHTLERYRTRIEWFDREELYTRFTADTANGEEVYNLDLQRFLFLEGDHITHAKPRSASGEADLVGDLHGRDPLVCDGKIFDGKSRGKSYLVKGVHQIIKYAHDYGQHTAYLVIYNITDKLLELPTDGTPGAWPPYTELSGVRVHFIHARVAPPATTASKAGKATRVTLTRDDLTNPDTT</sequence>
<reference evidence="2 3" key="1">
    <citation type="submission" date="2021-02" db="EMBL/GenBank/DDBJ databases">
        <title>Genome Streptomyces sp. RHZ10.</title>
        <authorList>
            <person name="Besaury L."/>
        </authorList>
    </citation>
    <scope>NUCLEOTIDE SEQUENCE [LARGE SCALE GENOMIC DNA]</scope>
    <source>
        <strain evidence="2 3">RHZ10</strain>
    </source>
</reference>
<evidence type="ECO:0008006" key="4">
    <source>
        <dbReference type="Google" id="ProtNLM"/>
    </source>
</evidence>
<keyword evidence="3" id="KW-1185">Reference proteome</keyword>
<gene>
    <name evidence="2" type="ORF">JS521_09595</name>
</gene>
<comment type="caution">
    <text evidence="2">The sequence shown here is derived from an EMBL/GenBank/DDBJ whole genome shotgun (WGS) entry which is preliminary data.</text>
</comment>
<dbReference type="EMBL" id="JAFEUF010000032">
    <property type="protein sequence ID" value="MBM7054112.1"/>
    <property type="molecule type" value="Genomic_DNA"/>
</dbReference>